<organism evidence="1 2">
    <name type="scientific">Ceratocystis fimbriata f. sp. platani</name>
    <dbReference type="NCBI Taxonomy" id="88771"/>
    <lineage>
        <taxon>Eukaryota</taxon>
        <taxon>Fungi</taxon>
        <taxon>Dikarya</taxon>
        <taxon>Ascomycota</taxon>
        <taxon>Pezizomycotina</taxon>
        <taxon>Sordariomycetes</taxon>
        <taxon>Hypocreomycetidae</taxon>
        <taxon>Microascales</taxon>
        <taxon>Ceratocystidaceae</taxon>
        <taxon>Ceratocystis</taxon>
    </lineage>
</organism>
<protein>
    <submittedName>
        <fullName evidence="1">Uncharacterized protein</fullName>
    </submittedName>
</protein>
<comment type="caution">
    <text evidence="1">The sequence shown here is derived from an EMBL/GenBank/DDBJ whole genome shotgun (WGS) entry which is preliminary data.</text>
</comment>
<dbReference type="EMBL" id="LBBL01000167">
    <property type="protein sequence ID" value="KKF94355.1"/>
    <property type="molecule type" value="Genomic_DNA"/>
</dbReference>
<dbReference type="AlphaFoldDB" id="A0A0F8B334"/>
<name>A0A0F8B334_CERFI</name>
<gene>
    <name evidence="1" type="ORF">CFO_g3305</name>
</gene>
<accession>A0A0F8B334</accession>
<evidence type="ECO:0000313" key="2">
    <source>
        <dbReference type="Proteomes" id="UP000034841"/>
    </source>
</evidence>
<proteinExistence type="predicted"/>
<reference evidence="1 2" key="1">
    <citation type="submission" date="2015-04" db="EMBL/GenBank/DDBJ databases">
        <title>Genome sequence of Ceratocystis platani, a major pathogen of plane trees.</title>
        <authorList>
            <person name="Belbahri L."/>
        </authorList>
    </citation>
    <scope>NUCLEOTIDE SEQUENCE [LARGE SCALE GENOMIC DNA]</scope>
    <source>
        <strain evidence="1 2">CFO</strain>
    </source>
</reference>
<keyword evidence="2" id="KW-1185">Reference proteome</keyword>
<evidence type="ECO:0000313" key="1">
    <source>
        <dbReference type="EMBL" id="KKF94355.1"/>
    </source>
</evidence>
<dbReference type="Proteomes" id="UP000034841">
    <property type="component" value="Unassembled WGS sequence"/>
</dbReference>
<sequence>MIAPTIVTELEFKELTSTGVVAQTVTVAIEVAIETAAMAVAMVEITAVTTSENENANHANATIVSVALIVIVKRSLVTTASATATIAQMHHRPLPHPQAFRPETCAIRAEVAEEIVIIATAVATMADNR</sequence>